<evidence type="ECO:0000313" key="10">
    <source>
        <dbReference type="Proteomes" id="UP001144256"/>
    </source>
</evidence>
<feature type="transmembrane region" description="Helical" evidence="8">
    <location>
        <begin position="238"/>
        <end position="259"/>
    </location>
</feature>
<keyword evidence="4" id="KW-1003">Cell membrane</keyword>
<feature type="transmembrane region" description="Helical" evidence="8">
    <location>
        <begin position="483"/>
        <end position="506"/>
    </location>
</feature>
<gene>
    <name evidence="9" type="ORF">SH1V18_24670</name>
</gene>
<feature type="transmembrane region" description="Helical" evidence="8">
    <location>
        <begin position="20"/>
        <end position="43"/>
    </location>
</feature>
<feature type="transmembrane region" description="Helical" evidence="8">
    <location>
        <begin position="103"/>
        <end position="124"/>
    </location>
</feature>
<evidence type="ECO:0000313" key="9">
    <source>
        <dbReference type="EMBL" id="GKX29987.1"/>
    </source>
</evidence>
<feature type="transmembrane region" description="Helical" evidence="8">
    <location>
        <begin position="327"/>
        <end position="345"/>
    </location>
</feature>
<evidence type="ECO:0000256" key="3">
    <source>
        <dbReference type="ARBA" id="ARBA00022448"/>
    </source>
</evidence>
<comment type="caution">
    <text evidence="9">The sequence shown here is derived from an EMBL/GenBank/DDBJ whole genome shotgun (WGS) entry which is preliminary data.</text>
</comment>
<evidence type="ECO:0000256" key="2">
    <source>
        <dbReference type="ARBA" id="ARBA00005658"/>
    </source>
</evidence>
<keyword evidence="5 8" id="KW-0812">Transmembrane</keyword>
<evidence type="ECO:0008006" key="11">
    <source>
        <dbReference type="Google" id="ProtNLM"/>
    </source>
</evidence>
<feature type="transmembrane region" description="Helical" evidence="8">
    <location>
        <begin position="63"/>
        <end position="83"/>
    </location>
</feature>
<feature type="transmembrane region" description="Helical" evidence="8">
    <location>
        <begin position="357"/>
        <end position="381"/>
    </location>
</feature>
<reference evidence="9" key="1">
    <citation type="submission" date="2022-06" db="EMBL/GenBank/DDBJ databases">
        <title>Vallitalea longa sp. nov., an anaerobic bacterium isolated from marine sediment.</title>
        <authorList>
            <person name="Hirano S."/>
            <person name="Terahara T."/>
            <person name="Mori K."/>
            <person name="Hamada M."/>
            <person name="Matsumoto R."/>
            <person name="Kobayashi T."/>
        </authorList>
    </citation>
    <scope>NUCLEOTIDE SEQUENCE</scope>
    <source>
        <strain evidence="9">SH18-1</strain>
    </source>
</reference>
<comment type="similarity">
    <text evidence="2">Belongs to the BCCT transporter (TC 2.A.15) family.</text>
</comment>
<evidence type="ECO:0000256" key="6">
    <source>
        <dbReference type="ARBA" id="ARBA00022989"/>
    </source>
</evidence>
<evidence type="ECO:0000256" key="1">
    <source>
        <dbReference type="ARBA" id="ARBA00004651"/>
    </source>
</evidence>
<evidence type="ECO:0000256" key="8">
    <source>
        <dbReference type="SAM" id="Phobius"/>
    </source>
</evidence>
<feature type="transmembrane region" description="Helical" evidence="8">
    <location>
        <begin position="193"/>
        <end position="218"/>
    </location>
</feature>
<dbReference type="Proteomes" id="UP001144256">
    <property type="component" value="Unassembled WGS sequence"/>
</dbReference>
<sequence length="540" mass="59807">MEKENLSKKLYSRNFKKWGFDMNLFVSIVSAILVLAFIIFTIAKPELSKTTFNNINNGLNENFNWLYVLTINLSFIFLLVIGISKLGRIKLGGFTAKPEYNNFSWYAMLFSAGIGIGIFFYGVAEPIYHESIPQGLSSGSTFDNFKVMYMHWGAHAWALYGLVAIGLGYFAYNKKLPFSFRSLFYPLIKDKIFGIWGDIIDTFAVLAVLFGLATSLGLGAKQINSGMNYVFGIPVSSTVQIILIVIITFIATLSVVSGISKGIKLLSQANTIISGVLLLAILLIGPTVYILSTYMSSMGLYIKDFFGAGLFTATAADDISWQGTWTVFYWAWWISWTPFVGTFIARISKGRTIREIAIGTVALPTVIITIAMTILGASGVYTNDLHGGVIKQAIDSNIATAMFEMFRYMIDSKALQMVFSFVAIIAIVLFFVTSSDSGSLVVDNLTSGGKQDSPKTQRVFWALMEGLIALSVLLLGGEAALKTIQSAVVITGLPFAILLIIMMYSLSKELKKSYKKHEYNTILKLKRRMDKLDDDVEYKQ</sequence>
<evidence type="ECO:0000256" key="4">
    <source>
        <dbReference type="ARBA" id="ARBA00022475"/>
    </source>
</evidence>
<dbReference type="GO" id="GO:0005886">
    <property type="term" value="C:plasma membrane"/>
    <property type="evidence" value="ECO:0007669"/>
    <property type="project" value="UniProtKB-SubCell"/>
</dbReference>
<accession>A0A9W6DFZ0</accession>
<feature type="transmembrane region" description="Helical" evidence="8">
    <location>
        <begin position="152"/>
        <end position="172"/>
    </location>
</feature>
<name>A0A9W6DFZ0_9FIRM</name>
<keyword evidence="10" id="KW-1185">Reference proteome</keyword>
<evidence type="ECO:0000256" key="5">
    <source>
        <dbReference type="ARBA" id="ARBA00022692"/>
    </source>
</evidence>
<dbReference type="InterPro" id="IPR000060">
    <property type="entry name" value="BCCT_transptr"/>
</dbReference>
<evidence type="ECO:0000256" key="7">
    <source>
        <dbReference type="ARBA" id="ARBA00023136"/>
    </source>
</evidence>
<feature type="transmembrane region" description="Helical" evidence="8">
    <location>
        <begin position="271"/>
        <end position="291"/>
    </location>
</feature>
<dbReference type="NCBIfam" id="TIGR00842">
    <property type="entry name" value="bcct"/>
    <property type="match status" value="1"/>
</dbReference>
<proteinExistence type="inferred from homology"/>
<dbReference type="EMBL" id="BRLB01000006">
    <property type="protein sequence ID" value="GKX29987.1"/>
    <property type="molecule type" value="Genomic_DNA"/>
</dbReference>
<dbReference type="GO" id="GO:0022857">
    <property type="term" value="F:transmembrane transporter activity"/>
    <property type="evidence" value="ECO:0007669"/>
    <property type="project" value="InterPro"/>
</dbReference>
<keyword evidence="3" id="KW-0813">Transport</keyword>
<feature type="transmembrane region" description="Helical" evidence="8">
    <location>
        <begin position="414"/>
        <end position="432"/>
    </location>
</feature>
<feature type="transmembrane region" description="Helical" evidence="8">
    <location>
        <begin position="459"/>
        <end position="477"/>
    </location>
</feature>
<dbReference type="AlphaFoldDB" id="A0A9W6DFZ0"/>
<dbReference type="RefSeq" id="WP_281815793.1">
    <property type="nucleotide sequence ID" value="NZ_BRLB01000006.1"/>
</dbReference>
<comment type="subcellular location">
    <subcellularLocation>
        <location evidence="1">Cell membrane</location>
        <topology evidence="1">Multi-pass membrane protein</topology>
    </subcellularLocation>
</comment>
<dbReference type="PANTHER" id="PTHR30047">
    <property type="entry name" value="HIGH-AFFINITY CHOLINE TRANSPORT PROTEIN-RELATED"/>
    <property type="match status" value="1"/>
</dbReference>
<dbReference type="PANTHER" id="PTHR30047:SF7">
    <property type="entry name" value="HIGH-AFFINITY CHOLINE TRANSPORT PROTEIN"/>
    <property type="match status" value="1"/>
</dbReference>
<protein>
    <recommendedName>
        <fullName evidence="11">BCCT family transporter</fullName>
    </recommendedName>
</protein>
<organism evidence="9 10">
    <name type="scientific">Vallitalea longa</name>
    <dbReference type="NCBI Taxonomy" id="2936439"/>
    <lineage>
        <taxon>Bacteria</taxon>
        <taxon>Bacillati</taxon>
        <taxon>Bacillota</taxon>
        <taxon>Clostridia</taxon>
        <taxon>Lachnospirales</taxon>
        <taxon>Vallitaleaceae</taxon>
        <taxon>Vallitalea</taxon>
    </lineage>
</organism>
<keyword evidence="7 8" id="KW-0472">Membrane</keyword>
<dbReference type="Pfam" id="PF02028">
    <property type="entry name" value="BCCT"/>
    <property type="match status" value="1"/>
</dbReference>
<keyword evidence="6 8" id="KW-1133">Transmembrane helix</keyword>